<dbReference type="SMART" id="SM00848">
    <property type="entry name" value="Inhibitor_I29"/>
    <property type="match status" value="1"/>
</dbReference>
<evidence type="ECO:0000256" key="3">
    <source>
        <dbReference type="ARBA" id="ARBA00022801"/>
    </source>
</evidence>
<reference evidence="10 11" key="1">
    <citation type="journal article" date="2011" name="Science">
        <title>The ecoresponsive genome of Daphnia pulex.</title>
        <authorList>
            <person name="Colbourne J.K."/>
            <person name="Pfrender M.E."/>
            <person name="Gilbert D."/>
            <person name="Thomas W.K."/>
            <person name="Tucker A."/>
            <person name="Oakley T.H."/>
            <person name="Tokishita S."/>
            <person name="Aerts A."/>
            <person name="Arnold G.J."/>
            <person name="Basu M.K."/>
            <person name="Bauer D.J."/>
            <person name="Caceres C.E."/>
            <person name="Carmel L."/>
            <person name="Casola C."/>
            <person name="Choi J.H."/>
            <person name="Detter J.C."/>
            <person name="Dong Q."/>
            <person name="Dusheyko S."/>
            <person name="Eads B.D."/>
            <person name="Frohlich T."/>
            <person name="Geiler-Samerotte K.A."/>
            <person name="Gerlach D."/>
            <person name="Hatcher P."/>
            <person name="Jogdeo S."/>
            <person name="Krijgsveld J."/>
            <person name="Kriventseva E.V."/>
            <person name="Kultz D."/>
            <person name="Laforsch C."/>
            <person name="Lindquist E."/>
            <person name="Lopez J."/>
            <person name="Manak J.R."/>
            <person name="Muller J."/>
            <person name="Pangilinan J."/>
            <person name="Patwardhan R.P."/>
            <person name="Pitluck S."/>
            <person name="Pritham E.J."/>
            <person name="Rechtsteiner A."/>
            <person name="Rho M."/>
            <person name="Rogozin I.B."/>
            <person name="Sakarya O."/>
            <person name="Salamov A."/>
            <person name="Schaack S."/>
            <person name="Shapiro H."/>
            <person name="Shiga Y."/>
            <person name="Skalitzky C."/>
            <person name="Smith Z."/>
            <person name="Souvorov A."/>
            <person name="Sung W."/>
            <person name="Tang Z."/>
            <person name="Tsuchiya D."/>
            <person name="Tu H."/>
            <person name="Vos H."/>
            <person name="Wang M."/>
            <person name="Wolf Y.I."/>
            <person name="Yamagata H."/>
            <person name="Yamada T."/>
            <person name="Ye Y."/>
            <person name="Shaw J.R."/>
            <person name="Andrews J."/>
            <person name="Crease T.J."/>
            <person name="Tang H."/>
            <person name="Lucas S.M."/>
            <person name="Robertson H.M."/>
            <person name="Bork P."/>
            <person name="Koonin E.V."/>
            <person name="Zdobnov E.M."/>
            <person name="Grigoriev I.V."/>
            <person name="Lynch M."/>
            <person name="Boore J.L."/>
        </authorList>
    </citation>
    <scope>NUCLEOTIDE SEQUENCE [LARGE SCALE GENOMIC DNA]</scope>
</reference>
<dbReference type="eggNOG" id="KOG1543">
    <property type="taxonomic scope" value="Eukaryota"/>
</dbReference>
<keyword evidence="7" id="KW-0732">Signal</keyword>
<keyword evidence="5" id="KW-0865">Zymogen</keyword>
<dbReference type="KEGG" id="dpx:DAPPUDRAFT_230618"/>
<evidence type="ECO:0000256" key="7">
    <source>
        <dbReference type="SAM" id="SignalP"/>
    </source>
</evidence>
<protein>
    <recommendedName>
        <fullName evidence="12">Peptidase C1A papain C-terminal domain-containing protein</fullName>
    </recommendedName>
</protein>
<evidence type="ECO:0000259" key="8">
    <source>
        <dbReference type="SMART" id="SM00645"/>
    </source>
</evidence>
<dbReference type="InterPro" id="IPR013201">
    <property type="entry name" value="Prot_inhib_I29"/>
</dbReference>
<evidence type="ECO:0000256" key="2">
    <source>
        <dbReference type="ARBA" id="ARBA00022670"/>
    </source>
</evidence>
<dbReference type="HOGENOM" id="CLU_012184_1_2_1"/>
<dbReference type="InterPro" id="IPR039417">
    <property type="entry name" value="Peptidase_C1A_papain-like"/>
</dbReference>
<dbReference type="PROSITE" id="PS00639">
    <property type="entry name" value="THIOL_PROTEASE_HIS"/>
    <property type="match status" value="1"/>
</dbReference>
<dbReference type="InterPro" id="IPR000668">
    <property type="entry name" value="Peptidase_C1A_C"/>
</dbReference>
<dbReference type="FunFam" id="3.90.70.10:FF:000332">
    <property type="entry name" value="Cathepsin L1"/>
    <property type="match status" value="1"/>
</dbReference>
<dbReference type="GO" id="GO:0051603">
    <property type="term" value="P:proteolysis involved in protein catabolic process"/>
    <property type="evidence" value="ECO:0000318"/>
    <property type="project" value="GO_Central"/>
</dbReference>
<dbReference type="SMART" id="SM00645">
    <property type="entry name" value="Pept_C1"/>
    <property type="match status" value="1"/>
</dbReference>
<dbReference type="GO" id="GO:0004197">
    <property type="term" value="F:cysteine-type endopeptidase activity"/>
    <property type="evidence" value="ECO:0000318"/>
    <property type="project" value="GO_Central"/>
</dbReference>
<comment type="similarity">
    <text evidence="1">Belongs to the peptidase C1 family.</text>
</comment>
<dbReference type="Gene3D" id="3.90.70.10">
    <property type="entry name" value="Cysteine proteinases"/>
    <property type="match status" value="1"/>
</dbReference>
<dbReference type="Proteomes" id="UP000000305">
    <property type="component" value="Unassembled WGS sequence"/>
</dbReference>
<dbReference type="InterPro" id="IPR000169">
    <property type="entry name" value="Pept_cys_AS"/>
</dbReference>
<dbReference type="PROSITE" id="PS00640">
    <property type="entry name" value="THIOL_PROTEASE_ASN"/>
    <property type="match status" value="1"/>
</dbReference>
<evidence type="ECO:0000256" key="6">
    <source>
        <dbReference type="ARBA" id="ARBA00023157"/>
    </source>
</evidence>
<dbReference type="AlphaFoldDB" id="E9G8C8"/>
<evidence type="ECO:0000259" key="9">
    <source>
        <dbReference type="SMART" id="SM00848"/>
    </source>
</evidence>
<feature type="domain" description="Cathepsin propeptide inhibitor" evidence="9">
    <location>
        <begin position="31"/>
        <end position="88"/>
    </location>
</feature>
<dbReference type="PhylomeDB" id="E9G8C8"/>
<dbReference type="GO" id="GO:0005615">
    <property type="term" value="C:extracellular space"/>
    <property type="evidence" value="ECO:0000318"/>
    <property type="project" value="GO_Central"/>
</dbReference>
<dbReference type="PRINTS" id="PR00705">
    <property type="entry name" value="PAPAIN"/>
</dbReference>
<sequence length="327" mass="35199">MAKMGYVALALVAIFCIVHVQGLSDDVEAAWEQFQAHHPSSTKSHTDAAKRKGNFVKTHEMIQQHNKNKNAAYQLEHNDFSVMDDEEKKRYTGAKAPSGSRFLIADNLDASMRQLPTSLDYRTNACLAPVKNQGSCGSCWAFTAIAPLEFAQCNKTKTSVVLSEQQLVDCDPNDGGCNGGWYTNAWSYLMGGSAKQSAYSYTAVKGTCKFSTSTIGSTVATYGSVASKSPSSMQAALVRYGPLSVAITVINSFYSYKSGVYTDVACDNLGVNHGVVVVGYGNLSGIDYWIVRNSWGAGWGSSGYILIQRGVNKCSIESYPAAIASVV</sequence>
<evidence type="ECO:0008006" key="12">
    <source>
        <dbReference type="Google" id="ProtNLM"/>
    </source>
</evidence>
<dbReference type="Pfam" id="PF08246">
    <property type="entry name" value="Inhibitor_I29"/>
    <property type="match status" value="1"/>
</dbReference>
<dbReference type="GO" id="GO:0005764">
    <property type="term" value="C:lysosome"/>
    <property type="evidence" value="ECO:0000318"/>
    <property type="project" value="GO_Central"/>
</dbReference>
<keyword evidence="4" id="KW-0788">Thiol protease</keyword>
<keyword evidence="3" id="KW-0378">Hydrolase</keyword>
<dbReference type="FunCoup" id="E9G8C8">
    <property type="interactions" value="106"/>
</dbReference>
<dbReference type="InterPro" id="IPR013128">
    <property type="entry name" value="Peptidase_C1A"/>
</dbReference>
<dbReference type="PROSITE" id="PS00139">
    <property type="entry name" value="THIOL_PROTEASE_CYS"/>
    <property type="match status" value="1"/>
</dbReference>
<dbReference type="OrthoDB" id="190265at2759"/>
<feature type="domain" description="Peptidase C1A papain C-terminal" evidence="8">
    <location>
        <begin position="115"/>
        <end position="324"/>
    </location>
</feature>
<keyword evidence="2" id="KW-0645">Protease</keyword>
<dbReference type="EMBL" id="GL732535">
    <property type="protein sequence ID" value="EFX84295.1"/>
    <property type="molecule type" value="Genomic_DNA"/>
</dbReference>
<dbReference type="SUPFAM" id="SSF54001">
    <property type="entry name" value="Cysteine proteinases"/>
    <property type="match status" value="1"/>
</dbReference>
<evidence type="ECO:0000313" key="11">
    <source>
        <dbReference type="Proteomes" id="UP000000305"/>
    </source>
</evidence>
<dbReference type="OMA" id="THEMIQQ"/>
<name>E9G8C8_DAPPU</name>
<organism evidence="10 11">
    <name type="scientific">Daphnia pulex</name>
    <name type="common">Water flea</name>
    <dbReference type="NCBI Taxonomy" id="6669"/>
    <lineage>
        <taxon>Eukaryota</taxon>
        <taxon>Metazoa</taxon>
        <taxon>Ecdysozoa</taxon>
        <taxon>Arthropoda</taxon>
        <taxon>Crustacea</taxon>
        <taxon>Branchiopoda</taxon>
        <taxon>Diplostraca</taxon>
        <taxon>Cladocera</taxon>
        <taxon>Anomopoda</taxon>
        <taxon>Daphniidae</taxon>
        <taxon>Daphnia</taxon>
    </lineage>
</organism>
<evidence type="ECO:0000256" key="1">
    <source>
        <dbReference type="ARBA" id="ARBA00008455"/>
    </source>
</evidence>
<dbReference type="CDD" id="cd02248">
    <property type="entry name" value="Peptidase_C1A"/>
    <property type="match status" value="1"/>
</dbReference>
<dbReference type="InterPro" id="IPR025660">
    <property type="entry name" value="Pept_his_AS"/>
</dbReference>
<accession>E9G8C8</accession>
<gene>
    <name evidence="10" type="ORF">DAPPUDRAFT_230618</name>
</gene>
<feature type="chain" id="PRO_5018538415" description="Peptidase C1A papain C-terminal domain-containing protein" evidence="7">
    <location>
        <begin position="23"/>
        <end position="327"/>
    </location>
</feature>
<keyword evidence="6" id="KW-1015">Disulfide bond</keyword>
<dbReference type="InterPro" id="IPR025661">
    <property type="entry name" value="Pept_asp_AS"/>
</dbReference>
<feature type="signal peptide" evidence="7">
    <location>
        <begin position="1"/>
        <end position="22"/>
    </location>
</feature>
<dbReference type="PANTHER" id="PTHR12411">
    <property type="entry name" value="CYSTEINE PROTEASE FAMILY C1-RELATED"/>
    <property type="match status" value="1"/>
</dbReference>
<evidence type="ECO:0000313" key="10">
    <source>
        <dbReference type="EMBL" id="EFX84295.1"/>
    </source>
</evidence>
<evidence type="ECO:0000256" key="4">
    <source>
        <dbReference type="ARBA" id="ARBA00022807"/>
    </source>
</evidence>
<keyword evidence="11" id="KW-1185">Reference proteome</keyword>
<evidence type="ECO:0000256" key="5">
    <source>
        <dbReference type="ARBA" id="ARBA00023145"/>
    </source>
</evidence>
<dbReference type="Pfam" id="PF00112">
    <property type="entry name" value="Peptidase_C1"/>
    <property type="match status" value="1"/>
</dbReference>
<proteinExistence type="inferred from homology"/>
<dbReference type="InterPro" id="IPR038765">
    <property type="entry name" value="Papain-like_cys_pep_sf"/>
</dbReference>
<dbReference type="InParanoid" id="E9G8C8"/>